<organism evidence="1 2">
    <name type="scientific">Variovorax ureilyticus</name>
    <dbReference type="NCBI Taxonomy" id="1836198"/>
    <lineage>
        <taxon>Bacteria</taxon>
        <taxon>Pseudomonadati</taxon>
        <taxon>Pseudomonadota</taxon>
        <taxon>Betaproteobacteria</taxon>
        <taxon>Burkholderiales</taxon>
        <taxon>Comamonadaceae</taxon>
        <taxon>Variovorax</taxon>
    </lineage>
</organism>
<protein>
    <submittedName>
        <fullName evidence="1">Uncharacterized protein</fullName>
    </submittedName>
</protein>
<keyword evidence="2" id="KW-1185">Reference proteome</keyword>
<dbReference type="PANTHER" id="PTHR35609:SF1">
    <property type="entry name" value="MACRO DOMAIN-CONTAINING PROTEIN"/>
    <property type="match status" value="1"/>
</dbReference>
<evidence type="ECO:0000313" key="2">
    <source>
        <dbReference type="Proteomes" id="UP001365846"/>
    </source>
</evidence>
<reference evidence="1 2" key="1">
    <citation type="submission" date="2024-03" db="EMBL/GenBank/DDBJ databases">
        <title>Novel species of the genus Variovorax.</title>
        <authorList>
            <person name="Liu Q."/>
            <person name="Xin Y.-H."/>
        </authorList>
    </citation>
    <scope>NUCLEOTIDE SEQUENCE [LARGE SCALE GENOMIC DNA]</scope>
    <source>
        <strain evidence="1 2">KACC 18899</strain>
    </source>
</reference>
<comment type="caution">
    <text evidence="1">The sequence shown here is derived from an EMBL/GenBank/DDBJ whole genome shotgun (WGS) entry which is preliminary data.</text>
</comment>
<dbReference type="EMBL" id="JBBKZU010000035">
    <property type="protein sequence ID" value="MEJ8816200.1"/>
    <property type="molecule type" value="Genomic_DNA"/>
</dbReference>
<accession>A0ABU8VT22</accession>
<dbReference type="PANTHER" id="PTHR35609">
    <property type="entry name" value="MACRO DOMAIN-CONTAINING PROTEIN"/>
    <property type="match status" value="1"/>
</dbReference>
<dbReference type="RefSeq" id="WP_340361391.1">
    <property type="nucleotide sequence ID" value="NZ_JBBKZU010000035.1"/>
</dbReference>
<sequence length="167" mass="17934">MTIYQNDPTQGPACAMAAGAATIYRNYFAPTAGGLGQTCNRQLDGLADLGQALSVAMQRPLDELWTMRNGYALCSQDRLNLLTQHLKSRSDAELDALRGKLRIGVHSDVEVTDAPTTPGPIVSQAFCSALPVAYGELPKEHLAAFRCVDTRGRLRGDPLGWGPECSS</sequence>
<name>A0ABU8VT22_9BURK</name>
<proteinExistence type="predicted"/>
<gene>
    <name evidence="1" type="ORF">WKW77_34485</name>
</gene>
<evidence type="ECO:0000313" key="1">
    <source>
        <dbReference type="EMBL" id="MEJ8816200.1"/>
    </source>
</evidence>
<dbReference type="Proteomes" id="UP001365846">
    <property type="component" value="Unassembled WGS sequence"/>
</dbReference>